<feature type="domain" description="Reverse transcriptase" evidence="2">
    <location>
        <begin position="1"/>
        <end position="84"/>
    </location>
</feature>
<dbReference type="EC" id="2.7.7.49" evidence="1"/>
<evidence type="ECO:0000259" key="3">
    <source>
        <dbReference type="PROSITE" id="PS50994"/>
    </source>
</evidence>
<dbReference type="GO" id="GO:0003676">
    <property type="term" value="F:nucleic acid binding"/>
    <property type="evidence" value="ECO:0007669"/>
    <property type="project" value="InterPro"/>
</dbReference>
<gene>
    <name evidence="4" type="ORF">OESDEN_01299</name>
</gene>
<dbReference type="SUPFAM" id="SSF56672">
    <property type="entry name" value="DNA/RNA polymerases"/>
    <property type="match status" value="1"/>
</dbReference>
<evidence type="ECO:0000256" key="1">
    <source>
        <dbReference type="ARBA" id="ARBA00012493"/>
    </source>
</evidence>
<dbReference type="InterPro" id="IPR043128">
    <property type="entry name" value="Rev_trsase/Diguanyl_cyclase"/>
</dbReference>
<protein>
    <recommendedName>
        <fullName evidence="1">RNA-directed DNA polymerase</fullName>
        <ecNumber evidence="1">2.7.7.49</ecNumber>
    </recommendedName>
</protein>
<dbReference type="PANTHER" id="PTHR37984:SF5">
    <property type="entry name" value="PROTEIN NYNRIN-LIKE"/>
    <property type="match status" value="1"/>
</dbReference>
<dbReference type="Pfam" id="PF17921">
    <property type="entry name" value="Integrase_H2C2"/>
    <property type="match status" value="1"/>
</dbReference>
<dbReference type="PANTHER" id="PTHR37984">
    <property type="entry name" value="PROTEIN CBG26694"/>
    <property type="match status" value="1"/>
</dbReference>
<feature type="domain" description="Integrase catalytic" evidence="3">
    <location>
        <begin position="197"/>
        <end position="329"/>
    </location>
</feature>
<dbReference type="GO" id="GO:0003964">
    <property type="term" value="F:RNA-directed DNA polymerase activity"/>
    <property type="evidence" value="ECO:0007669"/>
    <property type="project" value="UniProtKB-EC"/>
</dbReference>
<dbReference type="Proteomes" id="UP000053660">
    <property type="component" value="Unassembled WGS sequence"/>
</dbReference>
<dbReference type="Pfam" id="PF00665">
    <property type="entry name" value="rve"/>
    <property type="match status" value="1"/>
</dbReference>
<proteinExistence type="predicted"/>
<sequence>MNDFKRYIRARVFIYIDDLITTSATPQEHLSDIDEVLGKIESIGMKLKANKYHINTITAFRPSDLQRQTARDEQDQCDWIARYKELLRNEDNHPKLYNYVLINDILYRLPTRLHQDPQIVLPEDSLLKDHLTSLVHQSQTGAAHLGLQKTHAAVQKIATWNNMGKHIATYVQQCQFCQSRKDPSAYRLREPLHQFEIPTKPWQRVHTDVIGPLPLTLLSNKYIVVFVDAVSKFIVAEPIADQKAATTAQTFVNRFVARFGLPETLVTDQGSNYMSDAFRSLLRNLNVHHRTSTPYHHESNGQVERALCKSKLRLRQNSIRMNGTVFFTS</sequence>
<dbReference type="Gene3D" id="3.30.70.270">
    <property type="match status" value="1"/>
</dbReference>
<reference evidence="4 5" key="1">
    <citation type="submission" date="2014-03" db="EMBL/GenBank/DDBJ databases">
        <title>Draft genome of the hookworm Oesophagostomum dentatum.</title>
        <authorList>
            <person name="Mitreva M."/>
        </authorList>
    </citation>
    <scope>NUCLEOTIDE SEQUENCE [LARGE SCALE GENOMIC DNA]</scope>
    <source>
        <strain evidence="4 5">OD-Hann</strain>
    </source>
</reference>
<dbReference type="EMBL" id="KN549282">
    <property type="protein sequence ID" value="KHJ98715.1"/>
    <property type="molecule type" value="Genomic_DNA"/>
</dbReference>
<dbReference type="InterPro" id="IPR043502">
    <property type="entry name" value="DNA/RNA_pol_sf"/>
</dbReference>
<dbReference type="PROSITE" id="PS50994">
    <property type="entry name" value="INTEGRASE"/>
    <property type="match status" value="1"/>
</dbReference>
<dbReference type="GO" id="GO:0042575">
    <property type="term" value="C:DNA polymerase complex"/>
    <property type="evidence" value="ECO:0007669"/>
    <property type="project" value="UniProtKB-ARBA"/>
</dbReference>
<dbReference type="InterPro" id="IPR050951">
    <property type="entry name" value="Retrovirus_Pol_polyprotein"/>
</dbReference>
<dbReference type="GO" id="GO:0015074">
    <property type="term" value="P:DNA integration"/>
    <property type="evidence" value="ECO:0007669"/>
    <property type="project" value="InterPro"/>
</dbReference>
<dbReference type="InterPro" id="IPR036397">
    <property type="entry name" value="RNaseH_sf"/>
</dbReference>
<dbReference type="InterPro" id="IPR001584">
    <property type="entry name" value="Integrase_cat-core"/>
</dbReference>
<dbReference type="AlphaFoldDB" id="A0A0B1TTI0"/>
<dbReference type="OrthoDB" id="5832112at2759"/>
<dbReference type="SUPFAM" id="SSF53098">
    <property type="entry name" value="Ribonuclease H-like"/>
    <property type="match status" value="1"/>
</dbReference>
<dbReference type="InterPro" id="IPR041588">
    <property type="entry name" value="Integrase_H2C2"/>
</dbReference>
<dbReference type="PROSITE" id="PS50878">
    <property type="entry name" value="RT_POL"/>
    <property type="match status" value="1"/>
</dbReference>
<evidence type="ECO:0000259" key="2">
    <source>
        <dbReference type="PROSITE" id="PS50878"/>
    </source>
</evidence>
<dbReference type="Gene3D" id="1.10.340.70">
    <property type="match status" value="1"/>
</dbReference>
<evidence type="ECO:0000313" key="5">
    <source>
        <dbReference type="Proteomes" id="UP000053660"/>
    </source>
</evidence>
<name>A0A0B1TTI0_OESDE</name>
<dbReference type="Gene3D" id="3.30.420.10">
    <property type="entry name" value="Ribonuclease H-like superfamily/Ribonuclease H"/>
    <property type="match status" value="1"/>
</dbReference>
<keyword evidence="5" id="KW-1185">Reference proteome</keyword>
<organism evidence="4 5">
    <name type="scientific">Oesophagostomum dentatum</name>
    <name type="common">Nodular worm</name>
    <dbReference type="NCBI Taxonomy" id="61180"/>
    <lineage>
        <taxon>Eukaryota</taxon>
        <taxon>Metazoa</taxon>
        <taxon>Ecdysozoa</taxon>
        <taxon>Nematoda</taxon>
        <taxon>Chromadorea</taxon>
        <taxon>Rhabditida</taxon>
        <taxon>Rhabditina</taxon>
        <taxon>Rhabditomorpha</taxon>
        <taxon>Strongyloidea</taxon>
        <taxon>Strongylidae</taxon>
        <taxon>Oesophagostomum</taxon>
    </lineage>
</organism>
<accession>A0A0B1TTI0</accession>
<evidence type="ECO:0000313" key="4">
    <source>
        <dbReference type="EMBL" id="KHJ98715.1"/>
    </source>
</evidence>
<dbReference type="InterPro" id="IPR012337">
    <property type="entry name" value="RNaseH-like_sf"/>
</dbReference>
<dbReference type="InterPro" id="IPR000477">
    <property type="entry name" value="RT_dom"/>
</dbReference>